<sequence length="167" mass="18577">MVGTSSAGKSQIFHPYRALGYVTNHVPFALQTKTNTHFITTCIGDAFQQYGAAKMNLLFVSPPLQEPITCIDMVKDYVMTASGCRVIAWKRGKQVRCIGTHKHNIQLMLLFGGMVITCDDSGEIVMWDDEKSNEELGRVEVGSQEQFNTTAMMHPATYLNKVLLGSR</sequence>
<dbReference type="InterPro" id="IPR059157">
    <property type="entry name" value="WDR36-Utp21_N"/>
</dbReference>
<dbReference type="GO" id="GO:0006364">
    <property type="term" value="P:rRNA processing"/>
    <property type="evidence" value="ECO:0007669"/>
    <property type="project" value="TreeGrafter"/>
</dbReference>
<proteinExistence type="predicted"/>
<organism evidence="2 3">
    <name type="scientific">Sphaeroforma arctica JP610</name>
    <dbReference type="NCBI Taxonomy" id="667725"/>
    <lineage>
        <taxon>Eukaryota</taxon>
        <taxon>Ichthyosporea</taxon>
        <taxon>Ichthyophonida</taxon>
        <taxon>Sphaeroforma</taxon>
    </lineage>
</organism>
<dbReference type="EMBL" id="KQ241817">
    <property type="protein sequence ID" value="KNC83664.1"/>
    <property type="molecule type" value="Genomic_DNA"/>
</dbReference>
<feature type="domain" description="WDR36/Utp21 N-terminal" evidence="1">
    <location>
        <begin position="39"/>
        <end position="166"/>
    </location>
</feature>
<dbReference type="InterPro" id="IPR036322">
    <property type="entry name" value="WD40_repeat_dom_sf"/>
</dbReference>
<keyword evidence="3" id="KW-1185">Reference proteome</keyword>
<dbReference type="InterPro" id="IPR015943">
    <property type="entry name" value="WD40/YVTN_repeat-like_dom_sf"/>
</dbReference>
<dbReference type="STRING" id="667725.A0A0L0G472"/>
<dbReference type="AlphaFoldDB" id="A0A0L0G472"/>
<dbReference type="GO" id="GO:0032040">
    <property type="term" value="C:small-subunit processome"/>
    <property type="evidence" value="ECO:0007669"/>
    <property type="project" value="TreeGrafter"/>
</dbReference>
<dbReference type="GO" id="GO:0034388">
    <property type="term" value="C:Pwp2p-containing subcomplex of 90S preribosome"/>
    <property type="evidence" value="ECO:0007669"/>
    <property type="project" value="TreeGrafter"/>
</dbReference>
<reference evidence="2 3" key="1">
    <citation type="submission" date="2011-02" db="EMBL/GenBank/DDBJ databases">
        <title>The Genome Sequence of Sphaeroforma arctica JP610.</title>
        <authorList>
            <consortium name="The Broad Institute Genome Sequencing Platform"/>
            <person name="Russ C."/>
            <person name="Cuomo C."/>
            <person name="Young S.K."/>
            <person name="Zeng Q."/>
            <person name="Gargeya S."/>
            <person name="Alvarado L."/>
            <person name="Berlin A."/>
            <person name="Chapman S.B."/>
            <person name="Chen Z."/>
            <person name="Freedman E."/>
            <person name="Gellesch M."/>
            <person name="Goldberg J."/>
            <person name="Griggs A."/>
            <person name="Gujja S."/>
            <person name="Heilman E."/>
            <person name="Heiman D."/>
            <person name="Howarth C."/>
            <person name="Mehta T."/>
            <person name="Neiman D."/>
            <person name="Pearson M."/>
            <person name="Roberts A."/>
            <person name="Saif S."/>
            <person name="Shea T."/>
            <person name="Shenoy N."/>
            <person name="Sisk P."/>
            <person name="Stolte C."/>
            <person name="Sykes S."/>
            <person name="White J."/>
            <person name="Yandava C."/>
            <person name="Burger G."/>
            <person name="Gray M.W."/>
            <person name="Holland P.W.H."/>
            <person name="King N."/>
            <person name="Lang F.B.F."/>
            <person name="Roger A.J."/>
            <person name="Ruiz-Trillo I."/>
            <person name="Haas B."/>
            <person name="Nusbaum C."/>
            <person name="Birren B."/>
        </authorList>
    </citation>
    <scope>NUCLEOTIDE SEQUENCE [LARGE SCALE GENOMIC DNA]</scope>
    <source>
        <strain evidence="2 3">JP610</strain>
    </source>
</reference>
<dbReference type="Pfam" id="PF25171">
    <property type="entry name" value="Beta-prop_WDR36-Utp21_1st"/>
    <property type="match status" value="1"/>
</dbReference>
<dbReference type="OrthoDB" id="10250769at2759"/>
<gene>
    <name evidence="2" type="ORF">SARC_04097</name>
</gene>
<dbReference type="eggNOG" id="KOG1539">
    <property type="taxonomic scope" value="Eukaryota"/>
</dbReference>
<dbReference type="SUPFAM" id="SSF50978">
    <property type="entry name" value="WD40 repeat-like"/>
    <property type="match status" value="1"/>
</dbReference>
<dbReference type="Gene3D" id="2.130.10.10">
    <property type="entry name" value="YVTN repeat-like/Quinoprotein amine dehydrogenase"/>
    <property type="match status" value="1"/>
</dbReference>
<evidence type="ECO:0000313" key="2">
    <source>
        <dbReference type="EMBL" id="KNC83664.1"/>
    </source>
</evidence>
<dbReference type="PANTHER" id="PTHR22840:SF12">
    <property type="entry name" value="WD REPEAT-CONTAINING PROTEIN 36"/>
    <property type="match status" value="1"/>
</dbReference>
<dbReference type="PANTHER" id="PTHR22840">
    <property type="entry name" value="WD REPEAT-CONTAINING PROTEIN 36"/>
    <property type="match status" value="1"/>
</dbReference>
<evidence type="ECO:0000259" key="1">
    <source>
        <dbReference type="Pfam" id="PF25171"/>
    </source>
</evidence>
<dbReference type="Proteomes" id="UP000054560">
    <property type="component" value="Unassembled WGS sequence"/>
</dbReference>
<dbReference type="RefSeq" id="XP_014157566.1">
    <property type="nucleotide sequence ID" value="XM_014302091.1"/>
</dbReference>
<accession>A0A0L0G472</accession>
<protein>
    <recommendedName>
        <fullName evidence="1">WDR36/Utp21 N-terminal domain-containing protein</fullName>
    </recommendedName>
</protein>
<name>A0A0L0G472_9EUKA</name>
<evidence type="ECO:0000313" key="3">
    <source>
        <dbReference type="Proteomes" id="UP000054560"/>
    </source>
</evidence>
<dbReference type="GeneID" id="25904601"/>